<feature type="domain" description="Cadherin" evidence="9">
    <location>
        <begin position="40"/>
        <end position="145"/>
    </location>
</feature>
<evidence type="ECO:0000256" key="5">
    <source>
        <dbReference type="ARBA" id="ARBA00022889"/>
    </source>
</evidence>
<dbReference type="AlphaFoldDB" id="A0A0R3RMU2"/>
<organism evidence="10 11">
    <name type="scientific">Elaeophora elaphi</name>
    <dbReference type="NCBI Taxonomy" id="1147741"/>
    <lineage>
        <taxon>Eukaryota</taxon>
        <taxon>Metazoa</taxon>
        <taxon>Ecdysozoa</taxon>
        <taxon>Nematoda</taxon>
        <taxon>Chromadorea</taxon>
        <taxon>Rhabditida</taxon>
        <taxon>Spirurina</taxon>
        <taxon>Spiruromorpha</taxon>
        <taxon>Filarioidea</taxon>
        <taxon>Onchocercidae</taxon>
        <taxon>Elaeophora</taxon>
    </lineage>
</organism>
<evidence type="ECO:0000256" key="1">
    <source>
        <dbReference type="ARBA" id="ARBA00004370"/>
    </source>
</evidence>
<evidence type="ECO:0000313" key="10">
    <source>
        <dbReference type="Proteomes" id="UP000050640"/>
    </source>
</evidence>
<dbReference type="GO" id="GO:0005911">
    <property type="term" value="C:cell-cell junction"/>
    <property type="evidence" value="ECO:0007669"/>
    <property type="project" value="TreeGrafter"/>
</dbReference>
<keyword evidence="7" id="KW-0472">Membrane</keyword>
<dbReference type="CDD" id="cd11304">
    <property type="entry name" value="Cadherin_repeat"/>
    <property type="match status" value="1"/>
</dbReference>
<dbReference type="InterPro" id="IPR020894">
    <property type="entry name" value="Cadherin_CS"/>
</dbReference>
<proteinExistence type="predicted"/>
<dbReference type="GO" id="GO:0005509">
    <property type="term" value="F:calcium ion binding"/>
    <property type="evidence" value="ECO:0007669"/>
    <property type="project" value="UniProtKB-UniRule"/>
</dbReference>
<evidence type="ECO:0000259" key="9">
    <source>
        <dbReference type="PROSITE" id="PS50268"/>
    </source>
</evidence>
<evidence type="ECO:0000256" key="4">
    <source>
        <dbReference type="ARBA" id="ARBA00022837"/>
    </source>
</evidence>
<dbReference type="WBParaSite" id="EEL_0000280201-mRNA-1">
    <property type="protein sequence ID" value="EEL_0000280201-mRNA-1"/>
    <property type="gene ID" value="EEL_0000280201"/>
</dbReference>
<keyword evidence="6" id="KW-1133">Transmembrane helix</keyword>
<evidence type="ECO:0000256" key="6">
    <source>
        <dbReference type="ARBA" id="ARBA00022989"/>
    </source>
</evidence>
<reference evidence="11" key="1">
    <citation type="submission" date="2017-02" db="UniProtKB">
        <authorList>
            <consortium name="WormBaseParasite"/>
        </authorList>
    </citation>
    <scope>IDENTIFICATION</scope>
</reference>
<dbReference type="PROSITE" id="PS00232">
    <property type="entry name" value="CADHERIN_1"/>
    <property type="match status" value="1"/>
</dbReference>
<dbReference type="InterPro" id="IPR050971">
    <property type="entry name" value="Cadherin-domain_protein"/>
</dbReference>
<dbReference type="PANTHER" id="PTHR24025">
    <property type="entry name" value="DESMOGLEIN FAMILY MEMBER"/>
    <property type="match status" value="1"/>
</dbReference>
<dbReference type="Gene3D" id="2.60.40.60">
    <property type="entry name" value="Cadherins"/>
    <property type="match status" value="1"/>
</dbReference>
<accession>A0A0R3RMU2</accession>
<keyword evidence="3" id="KW-0677">Repeat</keyword>
<dbReference type="SUPFAM" id="SSF49313">
    <property type="entry name" value="Cadherin-like"/>
    <property type="match status" value="1"/>
</dbReference>
<keyword evidence="4 8" id="KW-0106">Calcium</keyword>
<keyword evidence="2" id="KW-0812">Transmembrane</keyword>
<evidence type="ECO:0000313" key="11">
    <source>
        <dbReference type="WBParaSite" id="EEL_0000280201-mRNA-1"/>
    </source>
</evidence>
<dbReference type="PROSITE" id="PS50268">
    <property type="entry name" value="CADHERIN_2"/>
    <property type="match status" value="1"/>
</dbReference>
<dbReference type="GO" id="GO:0005886">
    <property type="term" value="C:plasma membrane"/>
    <property type="evidence" value="ECO:0007669"/>
    <property type="project" value="InterPro"/>
</dbReference>
<dbReference type="InterPro" id="IPR015919">
    <property type="entry name" value="Cadherin-like_sf"/>
</dbReference>
<keyword evidence="10" id="KW-1185">Reference proteome</keyword>
<protein>
    <submittedName>
        <fullName evidence="11">Cadherin domain-containing protein</fullName>
    </submittedName>
</protein>
<dbReference type="PANTHER" id="PTHR24025:SF31">
    <property type="entry name" value="NEURAL-CADHERIN"/>
    <property type="match status" value="1"/>
</dbReference>
<dbReference type="InterPro" id="IPR002126">
    <property type="entry name" value="Cadherin-like_dom"/>
</dbReference>
<dbReference type="GO" id="GO:0007156">
    <property type="term" value="P:homophilic cell adhesion via plasma membrane adhesion molecules"/>
    <property type="evidence" value="ECO:0007669"/>
    <property type="project" value="InterPro"/>
</dbReference>
<evidence type="ECO:0000256" key="3">
    <source>
        <dbReference type="ARBA" id="ARBA00022737"/>
    </source>
</evidence>
<dbReference type="Proteomes" id="UP000050640">
    <property type="component" value="Unplaced"/>
</dbReference>
<comment type="subcellular location">
    <subcellularLocation>
        <location evidence="1">Membrane</location>
    </subcellularLocation>
</comment>
<sequence>MDKAATRLLRIEIKDVNDNLPVFSEIHSSVPLVFVIQPDNTVVGRLKAMDIDGAPYNSTYYYMLPSCSNRDGMFTVDKYTGIVSVTNPNDLKYDEYHLCALASAVNISKAPKIAFDSNNASMIAFTVRTETNNVVEQANKMKHLFENNTLSVFGIDSASPIPVTRFKTRQPTITYQLGSMRFTPAENEEMPSELAPYFSVDPVSGDIRIDPMLSDYTEGVFTFDIVATQQRTTTESIQIAHIVKEIEMEEVFKYFCEIFGLDRHLKN</sequence>
<keyword evidence="5" id="KW-0130">Cell adhesion</keyword>
<dbReference type="STRING" id="1147741.A0A0R3RMU2"/>
<evidence type="ECO:0000256" key="2">
    <source>
        <dbReference type="ARBA" id="ARBA00022692"/>
    </source>
</evidence>
<evidence type="ECO:0000256" key="7">
    <source>
        <dbReference type="ARBA" id="ARBA00023136"/>
    </source>
</evidence>
<name>A0A0R3RMU2_9BILA</name>
<evidence type="ECO:0000256" key="8">
    <source>
        <dbReference type="PROSITE-ProRule" id="PRU00043"/>
    </source>
</evidence>